<dbReference type="RefSeq" id="XP_016583269.1">
    <property type="nucleotide sequence ID" value="XM_016732382.1"/>
</dbReference>
<dbReference type="GeneID" id="27667659"/>
<organism evidence="2 3">
    <name type="scientific">Sporothrix schenckii 1099-18</name>
    <dbReference type="NCBI Taxonomy" id="1397361"/>
    <lineage>
        <taxon>Eukaryota</taxon>
        <taxon>Fungi</taxon>
        <taxon>Dikarya</taxon>
        <taxon>Ascomycota</taxon>
        <taxon>Pezizomycotina</taxon>
        <taxon>Sordariomycetes</taxon>
        <taxon>Sordariomycetidae</taxon>
        <taxon>Ophiostomatales</taxon>
        <taxon>Ophiostomataceae</taxon>
        <taxon>Sporothrix</taxon>
    </lineage>
</organism>
<feature type="compositionally biased region" description="Acidic residues" evidence="1">
    <location>
        <begin position="44"/>
        <end position="59"/>
    </location>
</feature>
<sequence>MEVESKRANTRLQKEGGRLFCYIESDLKACQDRRRSISKIWQDNDAERDEEEGESEMWELESKMQEREPEGKRRESWSSVYSKKRYANAVCMAWERKKEPEGSCMRKRRTEKAVAFAIVAVPKVSRFSLVVAERARRAQEESVSSRRTDECTGSSD</sequence>
<feature type="region of interest" description="Disordered" evidence="1">
    <location>
        <begin position="43"/>
        <end position="74"/>
    </location>
</feature>
<dbReference type="VEuPathDB" id="FungiDB:SPSK_05640"/>
<evidence type="ECO:0000256" key="1">
    <source>
        <dbReference type="SAM" id="MobiDB-lite"/>
    </source>
</evidence>
<dbReference type="KEGG" id="ssck:SPSK_05640"/>
<dbReference type="Proteomes" id="UP000033710">
    <property type="component" value="Unassembled WGS sequence"/>
</dbReference>
<feature type="compositionally biased region" description="Basic and acidic residues" evidence="1">
    <location>
        <begin position="60"/>
        <end position="74"/>
    </location>
</feature>
<reference evidence="2 3" key="2">
    <citation type="journal article" date="2015" name="Eukaryot. Cell">
        <title>Asexual propagation of a virulent clone complex in a human and feline outbreak of sporotrichosis.</title>
        <authorList>
            <person name="Teixeira Mde M."/>
            <person name="Rodrigues A.M."/>
            <person name="Tsui C.K."/>
            <person name="de Almeida L.G."/>
            <person name="Van Diepeningen A.D."/>
            <person name="van den Ende B.G."/>
            <person name="Fernandes G.F."/>
            <person name="Kano R."/>
            <person name="Hamelin R.C."/>
            <person name="Lopes-Bezerra L.M."/>
            <person name="Vasconcelos A.T."/>
            <person name="de Hoog S."/>
            <person name="de Camargo Z.P."/>
            <person name="Felipe M.S."/>
        </authorList>
    </citation>
    <scope>NUCLEOTIDE SEQUENCE [LARGE SCALE GENOMIC DNA]</scope>
    <source>
        <strain evidence="2 3">1099-18</strain>
    </source>
</reference>
<comment type="caution">
    <text evidence="2">The sequence shown here is derived from an EMBL/GenBank/DDBJ whole genome shotgun (WGS) entry which is preliminary data.</text>
</comment>
<proteinExistence type="predicted"/>
<gene>
    <name evidence="2" type="ORF">SPSK_05640</name>
</gene>
<name>A0A0F2LSX8_SPOSC</name>
<dbReference type="EMBL" id="AXCR01000012">
    <property type="protein sequence ID" value="KJR80593.1"/>
    <property type="molecule type" value="Genomic_DNA"/>
</dbReference>
<dbReference type="AlphaFoldDB" id="A0A0F2LSX8"/>
<accession>A0A0F2LSX8</accession>
<evidence type="ECO:0000313" key="2">
    <source>
        <dbReference type="EMBL" id="KJR80593.1"/>
    </source>
</evidence>
<evidence type="ECO:0000313" key="3">
    <source>
        <dbReference type="Proteomes" id="UP000033710"/>
    </source>
</evidence>
<protein>
    <submittedName>
        <fullName evidence="2">Uncharacterized protein</fullName>
    </submittedName>
</protein>
<reference evidence="2 3" key="1">
    <citation type="journal article" date="2014" name="BMC Genomics">
        <title>Comparative genomics of the major fungal agents of human and animal Sporotrichosis: Sporothrix schenckii and Sporothrix brasiliensis.</title>
        <authorList>
            <person name="Teixeira M.M."/>
            <person name="de Almeida L.G."/>
            <person name="Kubitschek-Barreira P."/>
            <person name="Alves F.L."/>
            <person name="Kioshima E.S."/>
            <person name="Abadio A.K."/>
            <person name="Fernandes L."/>
            <person name="Derengowski L.S."/>
            <person name="Ferreira K.S."/>
            <person name="Souza R.C."/>
            <person name="Ruiz J.C."/>
            <person name="de Andrade N.C."/>
            <person name="Paes H.C."/>
            <person name="Nicola A.M."/>
            <person name="Albuquerque P."/>
            <person name="Gerber A.L."/>
            <person name="Martins V.P."/>
            <person name="Peconick L.D."/>
            <person name="Neto A.V."/>
            <person name="Chaucanez C.B."/>
            <person name="Silva P.A."/>
            <person name="Cunha O.L."/>
            <person name="de Oliveira F.F."/>
            <person name="dos Santos T.C."/>
            <person name="Barros A.L."/>
            <person name="Soares M.A."/>
            <person name="de Oliveira L.M."/>
            <person name="Marini M.M."/>
            <person name="Villalobos-Duno H."/>
            <person name="Cunha M.M."/>
            <person name="de Hoog S."/>
            <person name="da Silveira J.F."/>
            <person name="Henrissat B."/>
            <person name="Nino-Vega G.A."/>
            <person name="Cisalpino P.S."/>
            <person name="Mora-Montes H.M."/>
            <person name="Almeida S.R."/>
            <person name="Stajich J.E."/>
            <person name="Lopes-Bezerra L.M."/>
            <person name="Vasconcelos A.T."/>
            <person name="Felipe M.S."/>
        </authorList>
    </citation>
    <scope>NUCLEOTIDE SEQUENCE [LARGE SCALE GENOMIC DNA]</scope>
    <source>
        <strain evidence="2 3">1099-18</strain>
    </source>
</reference>